<accession>A0A2J6QXD4</accession>
<reference evidence="2 3" key="1">
    <citation type="submission" date="2016-04" db="EMBL/GenBank/DDBJ databases">
        <title>A degradative enzymes factory behind the ericoid mycorrhizal symbiosis.</title>
        <authorList>
            <consortium name="DOE Joint Genome Institute"/>
            <person name="Martino E."/>
            <person name="Morin E."/>
            <person name="Grelet G."/>
            <person name="Kuo A."/>
            <person name="Kohler A."/>
            <person name="Daghino S."/>
            <person name="Barry K."/>
            <person name="Choi C."/>
            <person name="Cichocki N."/>
            <person name="Clum A."/>
            <person name="Copeland A."/>
            <person name="Hainaut M."/>
            <person name="Haridas S."/>
            <person name="Labutti K."/>
            <person name="Lindquist E."/>
            <person name="Lipzen A."/>
            <person name="Khouja H.-R."/>
            <person name="Murat C."/>
            <person name="Ohm R."/>
            <person name="Olson A."/>
            <person name="Spatafora J."/>
            <person name="Veneault-Fourrey C."/>
            <person name="Henrissat B."/>
            <person name="Grigoriev I."/>
            <person name="Martin F."/>
            <person name="Perotto S."/>
        </authorList>
    </citation>
    <scope>NUCLEOTIDE SEQUENCE [LARGE SCALE GENOMIC DNA]</scope>
    <source>
        <strain evidence="2 3">F</strain>
    </source>
</reference>
<name>A0A2J6QXD4_HYAVF</name>
<protein>
    <submittedName>
        <fullName evidence="2">Uncharacterized protein</fullName>
    </submittedName>
</protein>
<sequence>MARIQNSAGSRIHGCIGSPDKCPPPRRPALLLLLVIPGSAPSATVSLPQLRMCGPNWLLEGLQSTWGKQGKSRERGRGAGAGGQPPLTMN</sequence>
<dbReference type="Proteomes" id="UP000235786">
    <property type="component" value="Unassembled WGS sequence"/>
</dbReference>
<keyword evidence="3" id="KW-1185">Reference proteome</keyword>
<organism evidence="2 3">
    <name type="scientific">Hyaloscypha variabilis (strain UAMH 11265 / GT02V1 / F)</name>
    <name type="common">Meliniomyces variabilis</name>
    <dbReference type="NCBI Taxonomy" id="1149755"/>
    <lineage>
        <taxon>Eukaryota</taxon>
        <taxon>Fungi</taxon>
        <taxon>Dikarya</taxon>
        <taxon>Ascomycota</taxon>
        <taxon>Pezizomycotina</taxon>
        <taxon>Leotiomycetes</taxon>
        <taxon>Helotiales</taxon>
        <taxon>Hyaloscyphaceae</taxon>
        <taxon>Hyaloscypha</taxon>
        <taxon>Hyaloscypha variabilis</taxon>
    </lineage>
</organism>
<gene>
    <name evidence="2" type="ORF">L207DRAFT_195737</name>
</gene>
<feature type="region of interest" description="Disordered" evidence="1">
    <location>
        <begin position="64"/>
        <end position="90"/>
    </location>
</feature>
<dbReference type="AlphaFoldDB" id="A0A2J6QXD4"/>
<feature type="region of interest" description="Disordered" evidence="1">
    <location>
        <begin position="1"/>
        <end position="23"/>
    </location>
</feature>
<evidence type="ECO:0000313" key="3">
    <source>
        <dbReference type="Proteomes" id="UP000235786"/>
    </source>
</evidence>
<evidence type="ECO:0000313" key="2">
    <source>
        <dbReference type="EMBL" id="PMD30930.1"/>
    </source>
</evidence>
<dbReference type="EMBL" id="KZ613964">
    <property type="protein sequence ID" value="PMD30930.1"/>
    <property type="molecule type" value="Genomic_DNA"/>
</dbReference>
<proteinExistence type="predicted"/>
<evidence type="ECO:0000256" key="1">
    <source>
        <dbReference type="SAM" id="MobiDB-lite"/>
    </source>
</evidence>